<name>A0A653Y3B1_BACMY</name>
<dbReference type="EMBL" id="CABWMC010000023">
    <property type="protein sequence ID" value="VXC36833.1"/>
    <property type="molecule type" value="Genomic_DNA"/>
</dbReference>
<dbReference type="Proteomes" id="UP000437562">
    <property type="component" value="Unassembled WGS sequence"/>
</dbReference>
<evidence type="ECO:0000313" key="1">
    <source>
        <dbReference type="EMBL" id="VXC36833.1"/>
    </source>
</evidence>
<evidence type="ECO:0000313" key="2">
    <source>
        <dbReference type="Proteomes" id="UP000437562"/>
    </source>
</evidence>
<gene>
    <name evidence="1" type="ORF">BACI71_30706</name>
</gene>
<sequence>MDIMMKGVKGIGVYGYEKEENNQVYFSCYNDLRRICGVFTI</sequence>
<accession>A0A653Y3B1</accession>
<dbReference type="AlphaFoldDB" id="A0A653Y3B1"/>
<organism evidence="1 2">
    <name type="scientific">Bacillus mycoides</name>
    <dbReference type="NCBI Taxonomy" id="1405"/>
    <lineage>
        <taxon>Bacteria</taxon>
        <taxon>Bacillati</taxon>
        <taxon>Bacillota</taxon>
        <taxon>Bacilli</taxon>
        <taxon>Bacillales</taxon>
        <taxon>Bacillaceae</taxon>
        <taxon>Bacillus</taxon>
        <taxon>Bacillus cereus group</taxon>
    </lineage>
</organism>
<protein>
    <submittedName>
        <fullName evidence="1">Uncharacterized protein</fullName>
    </submittedName>
</protein>
<reference evidence="1 2" key="1">
    <citation type="submission" date="2019-10" db="EMBL/GenBank/DDBJ databases">
        <authorList>
            <person name="Karimi E."/>
        </authorList>
    </citation>
    <scope>NUCLEOTIDE SEQUENCE [LARGE SCALE GENOMIC DNA]</scope>
    <source>
        <strain evidence="1">Bacillus sp. 71</strain>
    </source>
</reference>
<proteinExistence type="predicted"/>